<organism evidence="1 2">
    <name type="scientific">Helianthus annuus</name>
    <name type="common">Common sunflower</name>
    <dbReference type="NCBI Taxonomy" id="4232"/>
    <lineage>
        <taxon>Eukaryota</taxon>
        <taxon>Viridiplantae</taxon>
        <taxon>Streptophyta</taxon>
        <taxon>Embryophyta</taxon>
        <taxon>Tracheophyta</taxon>
        <taxon>Spermatophyta</taxon>
        <taxon>Magnoliopsida</taxon>
        <taxon>eudicotyledons</taxon>
        <taxon>Gunneridae</taxon>
        <taxon>Pentapetalae</taxon>
        <taxon>asterids</taxon>
        <taxon>campanulids</taxon>
        <taxon>Asterales</taxon>
        <taxon>Asteraceae</taxon>
        <taxon>Asteroideae</taxon>
        <taxon>Heliantheae alliance</taxon>
        <taxon>Heliantheae</taxon>
        <taxon>Helianthus</taxon>
    </lineage>
</organism>
<dbReference type="PANTHER" id="PTHR33116:SF84">
    <property type="entry name" value="RNA-DIRECTED DNA POLYMERASE"/>
    <property type="match status" value="1"/>
</dbReference>
<dbReference type="Gramene" id="mRNA:HanXRQr2_Chr14g0621781">
    <property type="protein sequence ID" value="CDS:HanXRQr2_Chr14g0621781.1"/>
    <property type="gene ID" value="HanXRQr2_Chr14g0621781"/>
</dbReference>
<dbReference type="PANTHER" id="PTHR33116">
    <property type="entry name" value="REVERSE TRANSCRIPTASE ZINC-BINDING DOMAIN-CONTAINING PROTEIN-RELATED-RELATED"/>
    <property type="match status" value="1"/>
</dbReference>
<evidence type="ECO:0008006" key="3">
    <source>
        <dbReference type="Google" id="ProtNLM"/>
    </source>
</evidence>
<keyword evidence="2" id="KW-1185">Reference proteome</keyword>
<sequence length="120" mass="13918">MDMMCCLLCYENYDSHSHLFFECKFSSQVWHMVRQKVGMDTVQPIWGDIVDWLSARVRSKTAANLVTRIAVAATAYVIWQERNARLFKNQLRPPEVISASIFQLIRYKLMGMKLKNTAGV</sequence>
<reference evidence="1" key="1">
    <citation type="journal article" date="2017" name="Nature">
        <title>The sunflower genome provides insights into oil metabolism, flowering and Asterid evolution.</title>
        <authorList>
            <person name="Badouin H."/>
            <person name="Gouzy J."/>
            <person name="Grassa C.J."/>
            <person name="Murat F."/>
            <person name="Staton S.E."/>
            <person name="Cottret L."/>
            <person name="Lelandais-Briere C."/>
            <person name="Owens G.L."/>
            <person name="Carrere S."/>
            <person name="Mayjonade B."/>
            <person name="Legrand L."/>
            <person name="Gill N."/>
            <person name="Kane N.C."/>
            <person name="Bowers J.E."/>
            <person name="Hubner S."/>
            <person name="Bellec A."/>
            <person name="Berard A."/>
            <person name="Berges H."/>
            <person name="Blanchet N."/>
            <person name="Boniface M.C."/>
            <person name="Brunel D."/>
            <person name="Catrice O."/>
            <person name="Chaidir N."/>
            <person name="Claudel C."/>
            <person name="Donnadieu C."/>
            <person name="Faraut T."/>
            <person name="Fievet G."/>
            <person name="Helmstetter N."/>
            <person name="King M."/>
            <person name="Knapp S.J."/>
            <person name="Lai Z."/>
            <person name="Le Paslier M.C."/>
            <person name="Lippi Y."/>
            <person name="Lorenzon L."/>
            <person name="Mandel J.R."/>
            <person name="Marage G."/>
            <person name="Marchand G."/>
            <person name="Marquand E."/>
            <person name="Bret-Mestries E."/>
            <person name="Morien E."/>
            <person name="Nambeesan S."/>
            <person name="Nguyen T."/>
            <person name="Pegot-Espagnet P."/>
            <person name="Pouilly N."/>
            <person name="Raftis F."/>
            <person name="Sallet E."/>
            <person name="Schiex T."/>
            <person name="Thomas J."/>
            <person name="Vandecasteele C."/>
            <person name="Vares D."/>
            <person name="Vear F."/>
            <person name="Vautrin S."/>
            <person name="Crespi M."/>
            <person name="Mangin B."/>
            <person name="Burke J.M."/>
            <person name="Salse J."/>
            <person name="Munos S."/>
            <person name="Vincourt P."/>
            <person name="Rieseberg L.H."/>
            <person name="Langlade N.B."/>
        </authorList>
    </citation>
    <scope>NUCLEOTIDE SEQUENCE</scope>
    <source>
        <tissue evidence="1">Leaves</tissue>
    </source>
</reference>
<evidence type="ECO:0000313" key="2">
    <source>
        <dbReference type="Proteomes" id="UP000215914"/>
    </source>
</evidence>
<accession>A0A9K3H5W6</accession>
<evidence type="ECO:0000313" key="1">
    <source>
        <dbReference type="EMBL" id="KAF5767218.1"/>
    </source>
</evidence>
<dbReference type="AlphaFoldDB" id="A0A9K3H5W6"/>
<protein>
    <recommendedName>
        <fullName evidence="3">Reverse transcriptase zinc-binding domain-containing protein</fullName>
    </recommendedName>
</protein>
<dbReference type="Proteomes" id="UP000215914">
    <property type="component" value="Unassembled WGS sequence"/>
</dbReference>
<name>A0A9K3H5W6_HELAN</name>
<reference evidence="1" key="2">
    <citation type="submission" date="2020-06" db="EMBL/GenBank/DDBJ databases">
        <title>Helianthus annuus Genome sequencing and assembly Release 2.</title>
        <authorList>
            <person name="Gouzy J."/>
            <person name="Langlade N."/>
            <person name="Munos S."/>
        </authorList>
    </citation>
    <scope>NUCLEOTIDE SEQUENCE</scope>
    <source>
        <tissue evidence="1">Leaves</tissue>
    </source>
</reference>
<comment type="caution">
    <text evidence="1">The sequence shown here is derived from an EMBL/GenBank/DDBJ whole genome shotgun (WGS) entry which is preliminary data.</text>
</comment>
<gene>
    <name evidence="1" type="ORF">HanXRQr2_Chr14g0621781</name>
</gene>
<proteinExistence type="predicted"/>
<dbReference type="EMBL" id="MNCJ02000329">
    <property type="protein sequence ID" value="KAF5767218.1"/>
    <property type="molecule type" value="Genomic_DNA"/>
</dbReference>